<protein>
    <submittedName>
        <fullName evidence="1">DUF4249 domain-containing protein</fullName>
    </submittedName>
</protein>
<dbReference type="InterPro" id="IPR025345">
    <property type="entry name" value="DUF4249"/>
</dbReference>
<evidence type="ECO:0000313" key="1">
    <source>
        <dbReference type="EMBL" id="MBK6263444.1"/>
    </source>
</evidence>
<name>A0A934WUU9_9BACT</name>
<keyword evidence="2" id="KW-1185">Reference proteome</keyword>
<sequence>MRFTFIPILLLMLLGSCIDEFKTDVPSVSGVLVVEARLSNNNDFTEVLLSRSLNINGNRRPVEVLNANVKIIDNLNNQYQMQQAGETGRYWFKSNPPQLIQDNSYQLHIQLDNGEEFLSKSVIYNAPIEIGEINIDFVLDEAVISSEAIMVPFLDFNENFEVQTNEHDTLYFYHDYEGIYAFQAPYQGSDACYPDGTRDPSQLFEVICYKFGERDIPSNVNYVVNNSSSDLNLLHIRPGYEFLIGYSMQIRRHRISQSFFEYMTNLKKQANYGGSIFDIPPFRVEGNVENVSNPSAPALGFFSVESVNYSNRIFIDRNDINGPIYENTTAAKCVNTLYDDSASEENLYRPAAPCCDCRIEPGSSDQKPEVWPN</sequence>
<accession>A0A934WUU9</accession>
<organism evidence="1 2">
    <name type="scientific">Marivirga aurantiaca</name>
    <dbReference type="NCBI Taxonomy" id="2802615"/>
    <lineage>
        <taxon>Bacteria</taxon>
        <taxon>Pseudomonadati</taxon>
        <taxon>Bacteroidota</taxon>
        <taxon>Cytophagia</taxon>
        <taxon>Cytophagales</taxon>
        <taxon>Marivirgaceae</taxon>
        <taxon>Marivirga</taxon>
    </lineage>
</organism>
<dbReference type="RefSeq" id="WP_201429133.1">
    <property type="nucleotide sequence ID" value="NZ_JAEQBW010000001.1"/>
</dbReference>
<gene>
    <name evidence="1" type="ORF">JKA74_00240</name>
</gene>
<dbReference type="PROSITE" id="PS51257">
    <property type="entry name" value="PROKAR_LIPOPROTEIN"/>
    <property type="match status" value="1"/>
</dbReference>
<evidence type="ECO:0000313" key="2">
    <source>
        <dbReference type="Proteomes" id="UP000611723"/>
    </source>
</evidence>
<dbReference type="AlphaFoldDB" id="A0A934WUU9"/>
<reference evidence="1" key="1">
    <citation type="submission" date="2021-01" db="EMBL/GenBank/DDBJ databases">
        <title>Marivirga aurantiaca sp. nov., isolated from intertidal surface sediments.</title>
        <authorList>
            <person name="Zhang M."/>
        </authorList>
    </citation>
    <scope>NUCLEOTIDE SEQUENCE</scope>
    <source>
        <strain evidence="1">S37H4</strain>
    </source>
</reference>
<comment type="caution">
    <text evidence="1">The sequence shown here is derived from an EMBL/GenBank/DDBJ whole genome shotgun (WGS) entry which is preliminary data.</text>
</comment>
<dbReference type="EMBL" id="JAEQBW010000001">
    <property type="protein sequence ID" value="MBK6263444.1"/>
    <property type="molecule type" value="Genomic_DNA"/>
</dbReference>
<dbReference type="Proteomes" id="UP000611723">
    <property type="component" value="Unassembled WGS sequence"/>
</dbReference>
<dbReference type="Pfam" id="PF14054">
    <property type="entry name" value="DUF4249"/>
    <property type="match status" value="1"/>
</dbReference>
<proteinExistence type="predicted"/>